<evidence type="ECO:0000256" key="10">
    <source>
        <dbReference type="ARBA" id="ARBA00022825"/>
    </source>
</evidence>
<feature type="binding site" evidence="15">
    <location>
        <position position="592"/>
    </location>
    <ligand>
        <name>Ca(2+)</name>
        <dbReference type="ChEBI" id="CHEBI:29108"/>
    </ligand>
</feature>
<feature type="domain" description="Peptidase S53" evidence="17">
    <location>
        <begin position="222"/>
        <end position="632"/>
    </location>
</feature>
<evidence type="ECO:0000256" key="2">
    <source>
        <dbReference type="ARBA" id="ARBA00002451"/>
    </source>
</evidence>
<feature type="signal peptide" evidence="16">
    <location>
        <begin position="1"/>
        <end position="17"/>
    </location>
</feature>
<feature type="chain" id="PRO_5002158933" description="tripeptidyl-peptidase II" evidence="16">
    <location>
        <begin position="18"/>
        <end position="633"/>
    </location>
</feature>
<feature type="active site" description="Charge relay system" evidence="15">
    <location>
        <position position="548"/>
    </location>
</feature>
<feature type="binding site" evidence="15">
    <location>
        <position position="610"/>
    </location>
    <ligand>
        <name>Ca(2+)</name>
        <dbReference type="ChEBI" id="CHEBI:29108"/>
    </ligand>
</feature>
<accession>A0A0C2XZL4</accession>
<evidence type="ECO:0000256" key="8">
    <source>
        <dbReference type="ARBA" id="ARBA00022729"/>
    </source>
</evidence>
<evidence type="ECO:0000256" key="1">
    <source>
        <dbReference type="ARBA" id="ARBA00001910"/>
    </source>
</evidence>
<evidence type="ECO:0000313" key="19">
    <source>
        <dbReference type="Proteomes" id="UP000053424"/>
    </source>
</evidence>
<dbReference type="OrthoDB" id="409122at2759"/>
<dbReference type="Proteomes" id="UP000053424">
    <property type="component" value="Unassembled WGS sequence"/>
</dbReference>
<comment type="cofactor">
    <cofactor evidence="15">
        <name>Ca(2+)</name>
        <dbReference type="ChEBI" id="CHEBI:29108"/>
    </cofactor>
    <text evidence="15">Binds 1 Ca(2+) ion per subunit.</text>
</comment>
<dbReference type="EC" id="3.4.14.10" evidence="4"/>
<dbReference type="SUPFAM" id="SSF52743">
    <property type="entry name" value="Subtilisin-like"/>
    <property type="match status" value="1"/>
</dbReference>
<reference evidence="19" key="2">
    <citation type="submission" date="2015-01" db="EMBL/GenBank/DDBJ databases">
        <title>Evolutionary Origins and Diversification of the Mycorrhizal Mutualists.</title>
        <authorList>
            <consortium name="DOE Joint Genome Institute"/>
            <consortium name="Mycorrhizal Genomics Consortium"/>
            <person name="Kohler A."/>
            <person name="Kuo A."/>
            <person name="Nagy L.G."/>
            <person name="Floudas D."/>
            <person name="Copeland A."/>
            <person name="Barry K.W."/>
            <person name="Cichocki N."/>
            <person name="Veneault-Fourrey C."/>
            <person name="LaButti K."/>
            <person name="Lindquist E.A."/>
            <person name="Lipzen A."/>
            <person name="Lundell T."/>
            <person name="Morin E."/>
            <person name="Murat C."/>
            <person name="Riley R."/>
            <person name="Ohm R."/>
            <person name="Sun H."/>
            <person name="Tunlid A."/>
            <person name="Henrissat B."/>
            <person name="Grigoriev I.V."/>
            <person name="Hibbett D.S."/>
            <person name="Martin F."/>
        </authorList>
    </citation>
    <scope>NUCLEOTIDE SEQUENCE [LARGE SCALE GENOMIC DNA]</scope>
    <source>
        <strain evidence="19">h7</strain>
    </source>
</reference>
<evidence type="ECO:0000256" key="11">
    <source>
        <dbReference type="ARBA" id="ARBA00022837"/>
    </source>
</evidence>
<evidence type="ECO:0000256" key="9">
    <source>
        <dbReference type="ARBA" id="ARBA00022801"/>
    </source>
</evidence>
<dbReference type="GO" id="GO:0004252">
    <property type="term" value="F:serine-type endopeptidase activity"/>
    <property type="evidence" value="ECO:0007669"/>
    <property type="project" value="UniProtKB-UniRule"/>
</dbReference>
<name>A0A0C2XZL4_HEBCY</name>
<comment type="function">
    <text evidence="2">Secreted tripeptidyl-peptidase which degrades proteins at acidic pHs and is involved in virulence.</text>
</comment>
<feature type="binding site" evidence="15">
    <location>
        <position position="591"/>
    </location>
    <ligand>
        <name>Ca(2+)</name>
        <dbReference type="ChEBI" id="CHEBI:29108"/>
    </ligand>
</feature>
<keyword evidence="8 16" id="KW-0732">Signal</keyword>
<evidence type="ECO:0000256" key="12">
    <source>
        <dbReference type="ARBA" id="ARBA00023026"/>
    </source>
</evidence>
<evidence type="ECO:0000256" key="4">
    <source>
        <dbReference type="ARBA" id="ARBA00012462"/>
    </source>
</evidence>
<evidence type="ECO:0000256" key="7">
    <source>
        <dbReference type="ARBA" id="ARBA00022723"/>
    </source>
</evidence>
<organism evidence="18 19">
    <name type="scientific">Hebeloma cylindrosporum</name>
    <dbReference type="NCBI Taxonomy" id="76867"/>
    <lineage>
        <taxon>Eukaryota</taxon>
        <taxon>Fungi</taxon>
        <taxon>Dikarya</taxon>
        <taxon>Basidiomycota</taxon>
        <taxon>Agaricomycotina</taxon>
        <taxon>Agaricomycetes</taxon>
        <taxon>Agaricomycetidae</taxon>
        <taxon>Agaricales</taxon>
        <taxon>Agaricineae</taxon>
        <taxon>Hymenogastraceae</taxon>
        <taxon>Hebeloma</taxon>
    </lineage>
</organism>
<dbReference type="InterPro" id="IPR030400">
    <property type="entry name" value="Sedolisin_dom"/>
</dbReference>
<keyword evidence="19" id="KW-1185">Reference proteome</keyword>
<feature type="active site" description="Charge relay system" evidence="15">
    <location>
        <position position="299"/>
    </location>
</feature>
<keyword evidence="6 15" id="KW-0645">Protease</keyword>
<dbReference type="CDD" id="cd11377">
    <property type="entry name" value="Pro-peptidase_S53"/>
    <property type="match status" value="1"/>
</dbReference>
<evidence type="ECO:0000259" key="17">
    <source>
        <dbReference type="PROSITE" id="PS51695"/>
    </source>
</evidence>
<evidence type="ECO:0000256" key="16">
    <source>
        <dbReference type="SAM" id="SignalP"/>
    </source>
</evidence>
<dbReference type="MEROPS" id="S53.007"/>
<keyword evidence="11 15" id="KW-0106">Calcium</keyword>
<gene>
    <name evidence="18" type="ORF">M413DRAFT_26248</name>
</gene>
<evidence type="ECO:0000256" key="3">
    <source>
        <dbReference type="ARBA" id="ARBA00004239"/>
    </source>
</evidence>
<evidence type="ECO:0000256" key="5">
    <source>
        <dbReference type="ARBA" id="ARBA00022525"/>
    </source>
</evidence>
<reference evidence="18 19" key="1">
    <citation type="submission" date="2014-04" db="EMBL/GenBank/DDBJ databases">
        <authorList>
            <consortium name="DOE Joint Genome Institute"/>
            <person name="Kuo A."/>
            <person name="Gay G."/>
            <person name="Dore J."/>
            <person name="Kohler A."/>
            <person name="Nagy L.G."/>
            <person name="Floudas D."/>
            <person name="Copeland A."/>
            <person name="Barry K.W."/>
            <person name="Cichocki N."/>
            <person name="Veneault-Fourrey C."/>
            <person name="LaButti K."/>
            <person name="Lindquist E.A."/>
            <person name="Lipzen A."/>
            <person name="Lundell T."/>
            <person name="Morin E."/>
            <person name="Murat C."/>
            <person name="Sun H."/>
            <person name="Tunlid A."/>
            <person name="Henrissat B."/>
            <person name="Grigoriev I.V."/>
            <person name="Hibbett D.S."/>
            <person name="Martin F."/>
            <person name="Nordberg H.P."/>
            <person name="Cantor M.N."/>
            <person name="Hua S.X."/>
        </authorList>
    </citation>
    <scope>NUCLEOTIDE SEQUENCE [LARGE SCALE GENOMIC DNA]</scope>
    <source>
        <strain evidence="19">h7</strain>
    </source>
</reference>
<keyword evidence="7 15" id="KW-0479">Metal-binding</keyword>
<keyword evidence="13" id="KW-0865">Zymogen</keyword>
<dbReference type="EMBL" id="KN831776">
    <property type="protein sequence ID" value="KIM43043.1"/>
    <property type="molecule type" value="Genomic_DNA"/>
</dbReference>
<feature type="active site" description="Charge relay system" evidence="15">
    <location>
        <position position="303"/>
    </location>
</feature>
<evidence type="ECO:0000256" key="15">
    <source>
        <dbReference type="PROSITE-ProRule" id="PRU01032"/>
    </source>
</evidence>
<dbReference type="GO" id="GO:0046872">
    <property type="term" value="F:metal ion binding"/>
    <property type="evidence" value="ECO:0007669"/>
    <property type="project" value="UniProtKB-UniRule"/>
</dbReference>
<keyword evidence="9 15" id="KW-0378">Hydrolase</keyword>
<comment type="subcellular location">
    <subcellularLocation>
        <location evidence="3">Secreted</location>
        <location evidence="3">Extracellular space</location>
    </subcellularLocation>
</comment>
<dbReference type="InterPro" id="IPR050819">
    <property type="entry name" value="Tripeptidyl-peptidase_I"/>
</dbReference>
<feature type="binding site" evidence="15">
    <location>
        <position position="612"/>
    </location>
    <ligand>
        <name>Ca(2+)</name>
        <dbReference type="ChEBI" id="CHEBI:29108"/>
    </ligand>
</feature>
<keyword evidence="14" id="KW-0325">Glycoprotein</keyword>
<evidence type="ECO:0000313" key="18">
    <source>
        <dbReference type="EMBL" id="KIM43043.1"/>
    </source>
</evidence>
<evidence type="ECO:0000256" key="14">
    <source>
        <dbReference type="ARBA" id="ARBA00023180"/>
    </source>
</evidence>
<keyword evidence="5" id="KW-0964">Secreted</keyword>
<sequence length="633" mass="67094">MHFKLSLCAALFGAAFALPSKTSSHILHEKRAAEPLDWEVSHRLDSNKVLPMRFGLSQQNMHRVEELLMGVSHPESPTFGKHYSPSEIVDLFAPSEETISAVTNWLADAGFPRERLRLSANKGWISMDATVSEVENLLNAEYHVYSHPSGDTQFGCHNYSVPAHVRDHIDLIRPTVHFNHRPSPLALNKRYGGLGMPSSRTGPKKSDKAVTITPTLANCDKTITLDCLRALYSVNYTPVSTAKNTYGIVEFTPQAFLAADLNLFFRNFSPSLVGVRPKAVLIDGAIVQTSSQSFNFNGESDLDLQYAMGLTAPQPITLLQTGDIVEGAGFDNWLDAVDGSFCTFEGGDDPTQDGIYPDPAPGGFKGPESCGIVAPPFVVSVSYGQDESTVTPAFANRQCTEYAKLGMLGTTVLYSSGDDGVAGGGGVCLNSKHRPSSGGKVFNPGFPVTCPFVTAVGATQVNPGSTVNDPEGACEQVIFSGGGFSNIFPMPSYQATAVNNFLTLHNPPFTSAQYNNSGKVRAFPDLSANGANYIVAVDGTFSLVFGTSASSPVVGSLITLVNDARIAAGKGPVGFINPSIYSAGFASAFNDITSGGNQGCGTAGFTATTGWDPVTGVGTPNLTKLMPLFLALP</sequence>
<dbReference type="GO" id="GO:0005576">
    <property type="term" value="C:extracellular region"/>
    <property type="evidence" value="ECO:0007669"/>
    <property type="project" value="UniProtKB-SubCell"/>
</dbReference>
<dbReference type="FunFam" id="3.40.50.200:FF:000015">
    <property type="entry name" value="Tripeptidyl peptidase A"/>
    <property type="match status" value="1"/>
</dbReference>
<dbReference type="SUPFAM" id="SSF54897">
    <property type="entry name" value="Protease propeptides/inhibitors"/>
    <property type="match status" value="1"/>
</dbReference>
<dbReference type="PANTHER" id="PTHR14218:SF19">
    <property type="entry name" value="SERINE PROTEASE AORO, PUTATIVE (AFU_ORTHOLOGUE AFUA_6G10250)-RELATED"/>
    <property type="match status" value="1"/>
</dbReference>
<dbReference type="GO" id="GO:0008240">
    <property type="term" value="F:tripeptidyl-peptidase activity"/>
    <property type="evidence" value="ECO:0007669"/>
    <property type="project" value="UniProtKB-EC"/>
</dbReference>
<keyword evidence="12" id="KW-0843">Virulence</keyword>
<dbReference type="HOGENOM" id="CLU_013783_4_0_1"/>
<dbReference type="Pfam" id="PF09286">
    <property type="entry name" value="Pro-kuma_activ"/>
    <property type="match status" value="1"/>
</dbReference>
<dbReference type="PANTHER" id="PTHR14218">
    <property type="entry name" value="PROTEASE S8 TRIPEPTIDYL PEPTIDASE I CLN2"/>
    <property type="match status" value="1"/>
</dbReference>
<dbReference type="STRING" id="686832.A0A0C2XZL4"/>
<dbReference type="AlphaFoldDB" id="A0A0C2XZL4"/>
<dbReference type="Gene3D" id="3.40.50.200">
    <property type="entry name" value="Peptidase S8/S53 domain"/>
    <property type="match status" value="1"/>
</dbReference>
<dbReference type="CDD" id="cd04056">
    <property type="entry name" value="Peptidases_S53"/>
    <property type="match status" value="1"/>
</dbReference>
<evidence type="ECO:0000256" key="13">
    <source>
        <dbReference type="ARBA" id="ARBA00023145"/>
    </source>
</evidence>
<proteinExistence type="predicted"/>
<dbReference type="InterPro" id="IPR015366">
    <property type="entry name" value="S53_propep"/>
</dbReference>
<dbReference type="PROSITE" id="PS51695">
    <property type="entry name" value="SEDOLISIN"/>
    <property type="match status" value="1"/>
</dbReference>
<comment type="catalytic activity">
    <reaction evidence="1">
        <text>Release of an N-terminal tripeptide from a polypeptide.</text>
        <dbReference type="EC" id="3.4.14.10"/>
    </reaction>
</comment>
<dbReference type="SMART" id="SM00944">
    <property type="entry name" value="Pro-kuma_activ"/>
    <property type="match status" value="1"/>
</dbReference>
<dbReference type="InterPro" id="IPR036852">
    <property type="entry name" value="Peptidase_S8/S53_dom_sf"/>
</dbReference>
<keyword evidence="10 15" id="KW-0720">Serine protease</keyword>
<dbReference type="GO" id="GO:0006508">
    <property type="term" value="P:proteolysis"/>
    <property type="evidence" value="ECO:0007669"/>
    <property type="project" value="UniProtKB-KW"/>
</dbReference>
<protein>
    <recommendedName>
        <fullName evidence="4">tripeptidyl-peptidase II</fullName>
        <ecNumber evidence="4">3.4.14.10</ecNumber>
    </recommendedName>
</protein>
<evidence type="ECO:0000256" key="6">
    <source>
        <dbReference type="ARBA" id="ARBA00022670"/>
    </source>
</evidence>